<sequence length="219" mass="25186">MTVRKISNQNRDFKGVWIPAKFWLDENLKPMEMLFLVEIDSLDSGDRGCFASNKHFSEFFGLTPGRCSQIIQSLQKKGYIKIEYVRDGKQIINRSIRVVSNLNTPVNKLKGGVKNAKGGYIENCKESNTDFSNTYINTTTTTLYIRRIKNQDMIQYLNSVDDELVEWITSETEKAPQPSQRYFESIVKRLMSINAMTVQDATKQDENPIPKIELIKLAD</sequence>
<organism evidence="1 2">
    <name type="scientific">Limosilactobacillus equigenerosi DSM 18793 = JCM 14505</name>
    <dbReference type="NCBI Taxonomy" id="1423742"/>
    <lineage>
        <taxon>Bacteria</taxon>
        <taxon>Bacillati</taxon>
        <taxon>Bacillota</taxon>
        <taxon>Bacilli</taxon>
        <taxon>Lactobacillales</taxon>
        <taxon>Lactobacillaceae</taxon>
        <taxon>Limosilactobacillus</taxon>
    </lineage>
</organism>
<evidence type="ECO:0000313" key="2">
    <source>
        <dbReference type="Proteomes" id="UP000051084"/>
    </source>
</evidence>
<dbReference type="OrthoDB" id="1807191at2"/>
<evidence type="ECO:0000313" key="1">
    <source>
        <dbReference type="EMBL" id="KRL93908.1"/>
    </source>
</evidence>
<dbReference type="AlphaFoldDB" id="A0A0R1ULY0"/>
<dbReference type="InterPro" id="IPR036388">
    <property type="entry name" value="WH-like_DNA-bd_sf"/>
</dbReference>
<dbReference type="SUPFAM" id="SSF46785">
    <property type="entry name" value="Winged helix' DNA-binding domain"/>
    <property type="match status" value="1"/>
</dbReference>
<dbReference type="RefSeq" id="WP_056995641.1">
    <property type="nucleotide sequence ID" value="NZ_AZGC01000039.1"/>
</dbReference>
<dbReference type="InterPro" id="IPR036390">
    <property type="entry name" value="WH_DNA-bd_sf"/>
</dbReference>
<dbReference type="Pfam" id="PF13730">
    <property type="entry name" value="HTH_36"/>
    <property type="match status" value="1"/>
</dbReference>
<dbReference type="STRING" id="417373.GCA_001570685_00466"/>
<proteinExistence type="predicted"/>
<comment type="caution">
    <text evidence="1">The sequence shown here is derived from an EMBL/GenBank/DDBJ whole genome shotgun (WGS) entry which is preliminary data.</text>
</comment>
<dbReference type="PATRIC" id="fig|1423742.4.peg.1427"/>
<dbReference type="Gene3D" id="1.10.10.10">
    <property type="entry name" value="Winged helix-like DNA-binding domain superfamily/Winged helix DNA-binding domain"/>
    <property type="match status" value="1"/>
</dbReference>
<name>A0A0R1ULY0_9LACO</name>
<accession>A0A0R1ULY0</accession>
<dbReference type="Proteomes" id="UP000051084">
    <property type="component" value="Unassembled WGS sequence"/>
</dbReference>
<gene>
    <name evidence="1" type="ORF">FC21_GL001376</name>
</gene>
<protein>
    <recommendedName>
        <fullName evidence="3">Helix-turn-helix domain-containing protein</fullName>
    </recommendedName>
</protein>
<reference evidence="1 2" key="1">
    <citation type="journal article" date="2015" name="Genome Announc.">
        <title>Expanding the biotechnology potential of lactobacilli through comparative genomics of 213 strains and associated genera.</title>
        <authorList>
            <person name="Sun Z."/>
            <person name="Harris H.M."/>
            <person name="McCann A."/>
            <person name="Guo C."/>
            <person name="Argimon S."/>
            <person name="Zhang W."/>
            <person name="Yang X."/>
            <person name="Jeffery I.B."/>
            <person name="Cooney J.C."/>
            <person name="Kagawa T.F."/>
            <person name="Liu W."/>
            <person name="Song Y."/>
            <person name="Salvetti E."/>
            <person name="Wrobel A."/>
            <person name="Rasinkangas P."/>
            <person name="Parkhill J."/>
            <person name="Rea M.C."/>
            <person name="O'Sullivan O."/>
            <person name="Ritari J."/>
            <person name="Douillard F.P."/>
            <person name="Paul Ross R."/>
            <person name="Yang R."/>
            <person name="Briner A.E."/>
            <person name="Felis G.E."/>
            <person name="de Vos W.M."/>
            <person name="Barrangou R."/>
            <person name="Klaenhammer T.R."/>
            <person name="Caufield P.W."/>
            <person name="Cui Y."/>
            <person name="Zhang H."/>
            <person name="O'Toole P.W."/>
        </authorList>
    </citation>
    <scope>NUCLEOTIDE SEQUENCE [LARGE SCALE GENOMIC DNA]</scope>
    <source>
        <strain evidence="1 2">DSM 18793</strain>
    </source>
</reference>
<keyword evidence="2" id="KW-1185">Reference proteome</keyword>
<dbReference type="EMBL" id="AZGC01000039">
    <property type="protein sequence ID" value="KRL93908.1"/>
    <property type="molecule type" value="Genomic_DNA"/>
</dbReference>
<evidence type="ECO:0008006" key="3">
    <source>
        <dbReference type="Google" id="ProtNLM"/>
    </source>
</evidence>